<sequence>MLCRERRQAVMMCSLFLCDGVRRPHISNSLHIFFFPKRGNLKNLKNLKILTIYEMKPFKKLFRSVLASSLHALHL</sequence>
<dbReference type="InParanoid" id="A0A059ACS1"/>
<gene>
    <name evidence="1" type="ORF">EUGRSUZ_J01126</name>
</gene>
<evidence type="ECO:0000313" key="1">
    <source>
        <dbReference type="EMBL" id="KCW51638.1"/>
    </source>
</evidence>
<name>A0A059ACS1_EUCGR</name>
<dbReference type="AlphaFoldDB" id="A0A059ACS1"/>
<proteinExistence type="predicted"/>
<protein>
    <submittedName>
        <fullName evidence="1">Uncharacterized protein</fullName>
    </submittedName>
</protein>
<organism evidence="1">
    <name type="scientific">Eucalyptus grandis</name>
    <name type="common">Flooded gum</name>
    <dbReference type="NCBI Taxonomy" id="71139"/>
    <lineage>
        <taxon>Eukaryota</taxon>
        <taxon>Viridiplantae</taxon>
        <taxon>Streptophyta</taxon>
        <taxon>Embryophyta</taxon>
        <taxon>Tracheophyta</taxon>
        <taxon>Spermatophyta</taxon>
        <taxon>Magnoliopsida</taxon>
        <taxon>eudicotyledons</taxon>
        <taxon>Gunneridae</taxon>
        <taxon>Pentapetalae</taxon>
        <taxon>rosids</taxon>
        <taxon>malvids</taxon>
        <taxon>Myrtales</taxon>
        <taxon>Myrtaceae</taxon>
        <taxon>Myrtoideae</taxon>
        <taxon>Eucalypteae</taxon>
        <taxon>Eucalyptus</taxon>
    </lineage>
</organism>
<reference evidence="1" key="1">
    <citation type="submission" date="2013-07" db="EMBL/GenBank/DDBJ databases">
        <title>The genome of Eucalyptus grandis.</title>
        <authorList>
            <person name="Schmutz J."/>
            <person name="Hayes R."/>
            <person name="Myburg A."/>
            <person name="Tuskan G."/>
            <person name="Grattapaglia D."/>
            <person name="Rokhsar D.S."/>
        </authorList>
    </citation>
    <scope>NUCLEOTIDE SEQUENCE</scope>
    <source>
        <tissue evidence="1">Leaf extractions</tissue>
    </source>
</reference>
<dbReference type="Gramene" id="KCW51638">
    <property type="protein sequence ID" value="KCW51638"/>
    <property type="gene ID" value="EUGRSUZ_J01126"/>
</dbReference>
<accession>A0A059ACS1</accession>
<dbReference type="EMBL" id="KK198762">
    <property type="protein sequence ID" value="KCW51638.1"/>
    <property type="molecule type" value="Genomic_DNA"/>
</dbReference>